<evidence type="ECO:0000256" key="3">
    <source>
        <dbReference type="ARBA" id="ARBA00023163"/>
    </source>
</evidence>
<name>A0A1I5Z404_9BACI</name>
<dbReference type="InterPro" id="IPR008920">
    <property type="entry name" value="TF_FadR/GntR_C"/>
</dbReference>
<sequence length="243" mass="27881">MEYKSIRPKKIYEEISDLILSMIREGTLKPGDKLLSVHQLAEQFGVGRSAVREALSAVRAMGLIEMRQGEGTYVKKFDPSHLLIPLHSHLLLQQEDLVHLFEVRKIVEVGAVQAAAIKRTKENLKEMEHWIDKGKDVAGDKEDESSIDFHFHLTIVKASHNPILLELMSHISKIIEKTIHETYHSILYEEQITKNLFYGHLAIYEAIKKQDVESASKAMMNHLIESEKLQSVLRHHKDEYSAI</sequence>
<feature type="domain" description="HTH gntR-type" evidence="4">
    <location>
        <begin position="9"/>
        <end position="77"/>
    </location>
</feature>
<proteinExistence type="predicted"/>
<comment type="caution">
    <text evidence="5">The sequence shown here is derived from an EMBL/GenBank/DDBJ whole genome shotgun (WGS) entry which is preliminary data.</text>
</comment>
<dbReference type="Pfam" id="PF07729">
    <property type="entry name" value="FCD"/>
    <property type="match status" value="1"/>
</dbReference>
<dbReference type="InterPro" id="IPR011711">
    <property type="entry name" value="GntR_C"/>
</dbReference>
<keyword evidence="6" id="KW-1185">Reference proteome</keyword>
<dbReference type="SMART" id="SM00345">
    <property type="entry name" value="HTH_GNTR"/>
    <property type="match status" value="1"/>
</dbReference>
<dbReference type="EMBL" id="FOXX01000003">
    <property type="protein sequence ID" value="SFQ51182.1"/>
    <property type="molecule type" value="Genomic_DNA"/>
</dbReference>
<evidence type="ECO:0000256" key="1">
    <source>
        <dbReference type="ARBA" id="ARBA00023015"/>
    </source>
</evidence>
<dbReference type="InterPro" id="IPR036388">
    <property type="entry name" value="WH-like_DNA-bd_sf"/>
</dbReference>
<reference evidence="5 6" key="1">
    <citation type="submission" date="2016-10" db="EMBL/GenBank/DDBJ databases">
        <authorList>
            <person name="Varghese N."/>
            <person name="Submissions S."/>
        </authorList>
    </citation>
    <scope>NUCLEOTIDE SEQUENCE [LARGE SCALE GENOMIC DNA]</scope>
    <source>
        <strain evidence="5 6">DSM 13796</strain>
    </source>
</reference>
<gene>
    <name evidence="5" type="ORF">SAMN02745910_01816</name>
</gene>
<dbReference type="SMART" id="SM00895">
    <property type="entry name" value="FCD"/>
    <property type="match status" value="1"/>
</dbReference>
<evidence type="ECO:0000259" key="4">
    <source>
        <dbReference type="PROSITE" id="PS50949"/>
    </source>
</evidence>
<dbReference type="SUPFAM" id="SSF48008">
    <property type="entry name" value="GntR ligand-binding domain-like"/>
    <property type="match status" value="1"/>
</dbReference>
<dbReference type="PRINTS" id="PR00035">
    <property type="entry name" value="HTHGNTR"/>
</dbReference>
<evidence type="ECO:0000313" key="5">
    <source>
        <dbReference type="EMBL" id="SFQ51182.1"/>
    </source>
</evidence>
<dbReference type="InterPro" id="IPR036390">
    <property type="entry name" value="WH_DNA-bd_sf"/>
</dbReference>
<dbReference type="CDD" id="cd07377">
    <property type="entry name" value="WHTH_GntR"/>
    <property type="match status" value="1"/>
</dbReference>
<dbReference type="PANTHER" id="PTHR43537:SF5">
    <property type="entry name" value="UXU OPERON TRANSCRIPTIONAL REGULATOR"/>
    <property type="match status" value="1"/>
</dbReference>
<dbReference type="InterPro" id="IPR000524">
    <property type="entry name" value="Tscrpt_reg_HTH_GntR"/>
</dbReference>
<dbReference type="Proteomes" id="UP000182762">
    <property type="component" value="Unassembled WGS sequence"/>
</dbReference>
<keyword evidence="2" id="KW-0238">DNA-binding</keyword>
<evidence type="ECO:0000313" key="6">
    <source>
        <dbReference type="Proteomes" id="UP000182762"/>
    </source>
</evidence>
<dbReference type="SUPFAM" id="SSF46785">
    <property type="entry name" value="Winged helix' DNA-binding domain"/>
    <property type="match status" value="1"/>
</dbReference>
<dbReference type="Pfam" id="PF00392">
    <property type="entry name" value="GntR"/>
    <property type="match status" value="1"/>
</dbReference>
<organism evidence="5 6">
    <name type="scientific">Priestia endophytica DSM 13796</name>
    <dbReference type="NCBI Taxonomy" id="1121089"/>
    <lineage>
        <taxon>Bacteria</taxon>
        <taxon>Bacillati</taxon>
        <taxon>Bacillota</taxon>
        <taxon>Bacilli</taxon>
        <taxon>Bacillales</taxon>
        <taxon>Bacillaceae</taxon>
        <taxon>Priestia</taxon>
    </lineage>
</organism>
<keyword evidence="5" id="KW-0670">Pyruvate</keyword>
<accession>A0A1I5Z404</accession>
<evidence type="ECO:0000256" key="2">
    <source>
        <dbReference type="ARBA" id="ARBA00023125"/>
    </source>
</evidence>
<keyword evidence="3" id="KW-0804">Transcription</keyword>
<dbReference type="Gene3D" id="1.20.120.530">
    <property type="entry name" value="GntR ligand-binding domain-like"/>
    <property type="match status" value="1"/>
</dbReference>
<protein>
    <submittedName>
        <fullName evidence="5">GntR family transcriptional regulator, transcriptional repressor for pyruvate dehydrogenase complex</fullName>
    </submittedName>
</protein>
<keyword evidence="1" id="KW-0805">Transcription regulation</keyword>
<dbReference type="PANTHER" id="PTHR43537">
    <property type="entry name" value="TRANSCRIPTIONAL REGULATOR, GNTR FAMILY"/>
    <property type="match status" value="1"/>
</dbReference>
<dbReference type="Gene3D" id="1.10.10.10">
    <property type="entry name" value="Winged helix-like DNA-binding domain superfamily/Winged helix DNA-binding domain"/>
    <property type="match status" value="1"/>
</dbReference>
<dbReference type="PROSITE" id="PS50949">
    <property type="entry name" value="HTH_GNTR"/>
    <property type="match status" value="1"/>
</dbReference>